<dbReference type="EMBL" id="JBJKFK010009023">
    <property type="protein sequence ID" value="KAL3306923.1"/>
    <property type="molecule type" value="Genomic_DNA"/>
</dbReference>
<organism evidence="2 3">
    <name type="scientific">Cichlidogyrus casuarinus</name>
    <dbReference type="NCBI Taxonomy" id="1844966"/>
    <lineage>
        <taxon>Eukaryota</taxon>
        <taxon>Metazoa</taxon>
        <taxon>Spiralia</taxon>
        <taxon>Lophotrochozoa</taxon>
        <taxon>Platyhelminthes</taxon>
        <taxon>Monogenea</taxon>
        <taxon>Monopisthocotylea</taxon>
        <taxon>Dactylogyridea</taxon>
        <taxon>Ancyrocephalidae</taxon>
        <taxon>Cichlidogyrus</taxon>
    </lineage>
</organism>
<evidence type="ECO:0000313" key="3">
    <source>
        <dbReference type="Proteomes" id="UP001626550"/>
    </source>
</evidence>
<proteinExistence type="predicted"/>
<keyword evidence="3" id="KW-1185">Reference proteome</keyword>
<dbReference type="Proteomes" id="UP001626550">
    <property type="component" value="Unassembled WGS sequence"/>
</dbReference>
<evidence type="ECO:0000256" key="1">
    <source>
        <dbReference type="SAM" id="MobiDB-lite"/>
    </source>
</evidence>
<gene>
    <name evidence="2" type="ORF">Ciccas_014579</name>
</gene>
<evidence type="ECO:0000313" key="2">
    <source>
        <dbReference type="EMBL" id="KAL3306923.1"/>
    </source>
</evidence>
<feature type="region of interest" description="Disordered" evidence="1">
    <location>
        <begin position="33"/>
        <end position="55"/>
    </location>
</feature>
<dbReference type="AlphaFoldDB" id="A0ABD2PI42"/>
<sequence>MQHEDEARTTRSGKRYYNVVLFPDPDLCELEEADEDKENLDIGSDDEVSSVDEADEEVPLSILREKWKRAAVFSRKASAHWSHV</sequence>
<name>A0ABD2PI42_9PLAT</name>
<comment type="caution">
    <text evidence="2">The sequence shown here is derived from an EMBL/GenBank/DDBJ whole genome shotgun (WGS) entry which is preliminary data.</text>
</comment>
<accession>A0ABD2PI42</accession>
<feature type="non-terminal residue" evidence="2">
    <location>
        <position position="84"/>
    </location>
</feature>
<protein>
    <submittedName>
        <fullName evidence="2">Uncharacterized protein</fullName>
    </submittedName>
</protein>
<reference evidence="2 3" key="1">
    <citation type="submission" date="2024-11" db="EMBL/GenBank/DDBJ databases">
        <title>Adaptive evolution of stress response genes in parasites aligns with host niche diversity.</title>
        <authorList>
            <person name="Hahn C."/>
            <person name="Resl P."/>
        </authorList>
    </citation>
    <scope>NUCLEOTIDE SEQUENCE [LARGE SCALE GENOMIC DNA]</scope>
    <source>
        <strain evidence="2">EGGRZ-B1_66</strain>
        <tissue evidence="2">Body</tissue>
    </source>
</reference>